<gene>
    <name evidence="1" type="primary">ORF36618</name>
</gene>
<protein>
    <recommendedName>
        <fullName evidence="2">THAP4-like heme-binding beta-barrel domain-containing protein</fullName>
    </recommendedName>
</protein>
<dbReference type="AlphaFoldDB" id="A0A0B6YTF5"/>
<feature type="non-terminal residue" evidence="1">
    <location>
        <position position="49"/>
    </location>
</feature>
<dbReference type="EMBL" id="HACG01012664">
    <property type="protein sequence ID" value="CEK59529.1"/>
    <property type="molecule type" value="Transcribed_RNA"/>
</dbReference>
<organism evidence="1">
    <name type="scientific">Arion vulgaris</name>
    <dbReference type="NCBI Taxonomy" id="1028688"/>
    <lineage>
        <taxon>Eukaryota</taxon>
        <taxon>Metazoa</taxon>
        <taxon>Spiralia</taxon>
        <taxon>Lophotrochozoa</taxon>
        <taxon>Mollusca</taxon>
        <taxon>Gastropoda</taxon>
        <taxon>Heterobranchia</taxon>
        <taxon>Euthyneura</taxon>
        <taxon>Panpulmonata</taxon>
        <taxon>Eupulmonata</taxon>
        <taxon>Stylommatophora</taxon>
        <taxon>Helicina</taxon>
        <taxon>Arionoidea</taxon>
        <taxon>Arionidae</taxon>
        <taxon>Arion</taxon>
    </lineage>
</organism>
<proteinExistence type="predicted"/>
<reference evidence="1" key="1">
    <citation type="submission" date="2014-12" db="EMBL/GenBank/DDBJ databases">
        <title>Insight into the proteome of Arion vulgaris.</title>
        <authorList>
            <person name="Aradska J."/>
            <person name="Bulat T."/>
            <person name="Smidak R."/>
            <person name="Sarate P."/>
            <person name="Gangsoo J."/>
            <person name="Sialana F."/>
            <person name="Bilban M."/>
            <person name="Lubec G."/>
        </authorList>
    </citation>
    <scope>NUCLEOTIDE SEQUENCE</scope>
    <source>
        <tissue evidence="1">Skin</tissue>
    </source>
</reference>
<evidence type="ECO:0008006" key="2">
    <source>
        <dbReference type="Google" id="ProtNLM"/>
    </source>
</evidence>
<accession>A0A0B6YTF5</accession>
<sequence length="49" mass="5650">MQWETVVRFCGQVKPAGIEKSMNWKTGSVHFDKDAVSGLWMAKLYFKVN</sequence>
<name>A0A0B6YTF5_9EUPU</name>
<evidence type="ECO:0000313" key="1">
    <source>
        <dbReference type="EMBL" id="CEK59529.1"/>
    </source>
</evidence>